<accession>A0A6L4WR75</accession>
<name>A0A6L4WR75_9BACT</name>
<dbReference type="Pfam" id="PF00535">
    <property type="entry name" value="Glycos_transf_2"/>
    <property type="match status" value="1"/>
</dbReference>
<organism evidence="2 3">
    <name type="scientific">Poseidonibacter ostreae</name>
    <dbReference type="NCBI Taxonomy" id="2654171"/>
    <lineage>
        <taxon>Bacteria</taxon>
        <taxon>Pseudomonadati</taxon>
        <taxon>Campylobacterota</taxon>
        <taxon>Epsilonproteobacteria</taxon>
        <taxon>Campylobacterales</taxon>
        <taxon>Arcobacteraceae</taxon>
        <taxon>Poseidonibacter</taxon>
    </lineage>
</organism>
<protein>
    <submittedName>
        <fullName evidence="2">Glycosyltransferase</fullName>
    </submittedName>
</protein>
<dbReference type="EMBL" id="WFKK01000032">
    <property type="protein sequence ID" value="KAB7887409.1"/>
    <property type="molecule type" value="Genomic_DNA"/>
</dbReference>
<dbReference type="Gene3D" id="3.90.550.10">
    <property type="entry name" value="Spore Coat Polysaccharide Biosynthesis Protein SpsA, Chain A"/>
    <property type="match status" value="1"/>
</dbReference>
<feature type="domain" description="Glycosyltransferase 2-like" evidence="1">
    <location>
        <begin position="3"/>
        <end position="93"/>
    </location>
</feature>
<evidence type="ECO:0000313" key="2">
    <source>
        <dbReference type="EMBL" id="KAB7887409.1"/>
    </source>
</evidence>
<sequence>MKILRLYEAKYPHIQVFQNETNIGGEANFTKCIQNMEGEYAAIYHADDVYMPTIVEEEVKFLINNLDCNSVSTSGYEIDDKSIIIGQRFTPLNLEKYAKFNQIELCTKIQ</sequence>
<dbReference type="InterPro" id="IPR001173">
    <property type="entry name" value="Glyco_trans_2-like"/>
</dbReference>
<dbReference type="InterPro" id="IPR029044">
    <property type="entry name" value="Nucleotide-diphossugar_trans"/>
</dbReference>
<dbReference type="Proteomes" id="UP000472839">
    <property type="component" value="Unassembled WGS sequence"/>
</dbReference>
<dbReference type="CDD" id="cd00761">
    <property type="entry name" value="Glyco_tranf_GTA_type"/>
    <property type="match status" value="1"/>
</dbReference>
<evidence type="ECO:0000313" key="3">
    <source>
        <dbReference type="Proteomes" id="UP000472839"/>
    </source>
</evidence>
<dbReference type="AlphaFoldDB" id="A0A6L4WR75"/>
<proteinExistence type="predicted"/>
<dbReference type="SUPFAM" id="SSF53448">
    <property type="entry name" value="Nucleotide-diphospho-sugar transferases"/>
    <property type="match status" value="1"/>
</dbReference>
<gene>
    <name evidence="2" type="ORF">GBG19_10615</name>
</gene>
<evidence type="ECO:0000259" key="1">
    <source>
        <dbReference type="Pfam" id="PF00535"/>
    </source>
</evidence>
<reference evidence="2 3" key="1">
    <citation type="submission" date="2019-10" db="EMBL/GenBank/DDBJ databases">
        <title>Poseidonibacter ostreae sp. nov., isolated from the gut of the Ostrea denselamellosa.</title>
        <authorList>
            <person name="Choi A."/>
        </authorList>
    </citation>
    <scope>NUCLEOTIDE SEQUENCE [LARGE SCALE GENOMIC DNA]</scope>
    <source>
        <strain evidence="2 3">SJOD-M-33</strain>
    </source>
</reference>
<comment type="caution">
    <text evidence="2">The sequence shown here is derived from an EMBL/GenBank/DDBJ whole genome shotgun (WGS) entry which is preliminary data.</text>
</comment>